<dbReference type="Gene3D" id="1.25.40.10">
    <property type="entry name" value="Tetratricopeptide repeat domain"/>
    <property type="match status" value="2"/>
</dbReference>
<evidence type="ECO:0000313" key="4">
    <source>
        <dbReference type="EMBL" id="KAG1820189.1"/>
    </source>
</evidence>
<evidence type="ECO:0000313" key="5">
    <source>
        <dbReference type="Proteomes" id="UP000807769"/>
    </source>
</evidence>
<dbReference type="PANTHER" id="PTHR47942:SF63">
    <property type="entry name" value="PENTATRICOPEPTIDE REPEAT-CONTAINING PROTEIN"/>
    <property type="match status" value="1"/>
</dbReference>
<accession>A0A9P7JFY0</accession>
<evidence type="ECO:0000256" key="3">
    <source>
        <dbReference type="SAM" id="MobiDB-lite"/>
    </source>
</evidence>
<organism evidence="4 5">
    <name type="scientific">Suillus subaureus</name>
    <dbReference type="NCBI Taxonomy" id="48587"/>
    <lineage>
        <taxon>Eukaryota</taxon>
        <taxon>Fungi</taxon>
        <taxon>Dikarya</taxon>
        <taxon>Basidiomycota</taxon>
        <taxon>Agaricomycotina</taxon>
        <taxon>Agaricomycetes</taxon>
        <taxon>Agaricomycetidae</taxon>
        <taxon>Boletales</taxon>
        <taxon>Suillineae</taxon>
        <taxon>Suillaceae</taxon>
        <taxon>Suillus</taxon>
    </lineage>
</organism>
<dbReference type="PANTHER" id="PTHR47942">
    <property type="entry name" value="TETRATRICOPEPTIDE REPEAT (TPR)-LIKE SUPERFAMILY PROTEIN-RELATED"/>
    <property type="match status" value="1"/>
</dbReference>
<dbReference type="InterPro" id="IPR002885">
    <property type="entry name" value="PPR_rpt"/>
</dbReference>
<dbReference type="InterPro" id="IPR051222">
    <property type="entry name" value="PPR/CCM1_RNA-binding"/>
</dbReference>
<evidence type="ECO:0000256" key="2">
    <source>
        <dbReference type="PROSITE-ProRule" id="PRU00708"/>
    </source>
</evidence>
<dbReference type="GeneID" id="64624613"/>
<dbReference type="NCBIfam" id="TIGR00756">
    <property type="entry name" value="PPR"/>
    <property type="match status" value="1"/>
</dbReference>
<dbReference type="Pfam" id="PF13041">
    <property type="entry name" value="PPR_2"/>
    <property type="match status" value="1"/>
</dbReference>
<dbReference type="RefSeq" id="XP_041195460.1">
    <property type="nucleotide sequence ID" value="XM_041330596.1"/>
</dbReference>
<dbReference type="EMBL" id="JABBWG010000008">
    <property type="protein sequence ID" value="KAG1820189.1"/>
    <property type="molecule type" value="Genomic_DNA"/>
</dbReference>
<dbReference type="PROSITE" id="PS51375">
    <property type="entry name" value="PPR"/>
    <property type="match status" value="1"/>
</dbReference>
<comment type="caution">
    <text evidence="4">The sequence shown here is derived from an EMBL/GenBank/DDBJ whole genome shotgun (WGS) entry which is preliminary data.</text>
</comment>
<dbReference type="InterPro" id="IPR011990">
    <property type="entry name" value="TPR-like_helical_dom_sf"/>
</dbReference>
<keyword evidence="5" id="KW-1185">Reference proteome</keyword>
<gene>
    <name evidence="4" type="ORF">BJ212DRAFT_1266708</name>
</gene>
<dbReference type="AlphaFoldDB" id="A0A9P7JFY0"/>
<proteinExistence type="predicted"/>
<name>A0A9P7JFY0_9AGAM</name>
<keyword evidence="1" id="KW-0677">Repeat</keyword>
<sequence length="627" mass="70695">MISSQGRRTARNVILKSKQNNWWRSIGSGITTDSSLERKQGSSLLGRASERHSTHQGHPDKAQTGGPSNFRFRAQLDKRQEHGEGVQKKRLLKPYDLSIQLKRLCSEGDLDGAIERLKSTPRDAQNVAVWNTMISECLSAERYQLSYDLFIDMKRRGFSPNSITFSTMLSGISLIKDWPKYSKQLQNAHSLYESYLKHLESVKFHEADNSKELSLQPLVAYIQILGDAGDYHKIFDVYFAMDQEGPLAPDRFVFTAMFKAISARQKRSVTGGEASARNDAASDAKHVWIQMEKVMQRNPDFFLDPGLIATAIRALTRGSPNDQSFAFAIIHDQLGLSKPGEDMPKRLSNNLNAWTLDATLQLCNSMQKHRLTVHFTRQVMEKINWDKVWMRYLIDSNHIHKLLRAYAGLAALGSLNESNEALGALEWSVQNDVIYHLPKLTPTAQSYHLALMTCCRSADWPTAVRVYELMTGVEAGQFESGGSRSPTVKKRSKGKNLPTDVETISFLLRTALAANNVTHIQHAMWLADFARVDVLLSDEHTAAFYRSKLASTLMEATKRLQEAGGLTQEQEKTWSSYRSLARQVLKSTRGSPTPGVEEERLGNIRTLVDMDNYVAFEMVSRSTKSRT</sequence>
<feature type="compositionally biased region" description="Basic and acidic residues" evidence="3">
    <location>
        <begin position="48"/>
        <end position="61"/>
    </location>
</feature>
<evidence type="ECO:0008006" key="6">
    <source>
        <dbReference type="Google" id="ProtNLM"/>
    </source>
</evidence>
<reference evidence="4" key="1">
    <citation type="journal article" date="2020" name="New Phytol.">
        <title>Comparative genomics reveals dynamic genome evolution in host specialist ectomycorrhizal fungi.</title>
        <authorList>
            <person name="Lofgren L.A."/>
            <person name="Nguyen N.H."/>
            <person name="Vilgalys R."/>
            <person name="Ruytinx J."/>
            <person name="Liao H.L."/>
            <person name="Branco S."/>
            <person name="Kuo A."/>
            <person name="LaButti K."/>
            <person name="Lipzen A."/>
            <person name="Andreopoulos W."/>
            <person name="Pangilinan J."/>
            <person name="Riley R."/>
            <person name="Hundley H."/>
            <person name="Na H."/>
            <person name="Barry K."/>
            <person name="Grigoriev I.V."/>
            <person name="Stajich J.E."/>
            <person name="Kennedy P.G."/>
        </authorList>
    </citation>
    <scope>NUCLEOTIDE SEQUENCE</scope>
    <source>
        <strain evidence="4">MN1</strain>
    </source>
</reference>
<feature type="region of interest" description="Disordered" evidence="3">
    <location>
        <begin position="33"/>
        <end position="69"/>
    </location>
</feature>
<dbReference type="Proteomes" id="UP000807769">
    <property type="component" value="Unassembled WGS sequence"/>
</dbReference>
<feature type="repeat" description="PPR" evidence="2">
    <location>
        <begin position="126"/>
        <end position="160"/>
    </location>
</feature>
<dbReference type="OrthoDB" id="185373at2759"/>
<evidence type="ECO:0000256" key="1">
    <source>
        <dbReference type="ARBA" id="ARBA00022737"/>
    </source>
</evidence>
<protein>
    <recommendedName>
        <fullName evidence="6">Pentacotripeptide-repeat region of PRORP domain-containing protein</fullName>
    </recommendedName>
</protein>